<proteinExistence type="predicted"/>
<dbReference type="InterPro" id="IPR011992">
    <property type="entry name" value="EF-hand-dom_pair"/>
</dbReference>
<comment type="caution">
    <text evidence="2">The sequence shown here is derived from an EMBL/GenBank/DDBJ whole genome shotgun (WGS) entry which is preliminary data.</text>
</comment>
<dbReference type="InterPro" id="IPR029477">
    <property type="entry name" value="DAG_kinase_typeI_N"/>
</dbReference>
<reference evidence="2" key="1">
    <citation type="submission" date="2021-02" db="EMBL/GenBank/DDBJ databases">
        <authorList>
            <person name="Nowell W R."/>
        </authorList>
    </citation>
    <scope>NUCLEOTIDE SEQUENCE</scope>
</reference>
<evidence type="ECO:0000313" key="2">
    <source>
        <dbReference type="EMBL" id="CAF1190774.1"/>
    </source>
</evidence>
<dbReference type="SUPFAM" id="SSF47473">
    <property type="entry name" value="EF-hand"/>
    <property type="match status" value="1"/>
</dbReference>
<feature type="non-terminal residue" evidence="2">
    <location>
        <position position="97"/>
    </location>
</feature>
<keyword evidence="3" id="KW-1185">Reference proteome</keyword>
<sequence>MNRFDWNKLSPDEFERLQEYISYAPKKVKDVVAILQQDPSWLAHRYDEQLDYQGFRQFLELLFDNSDIPEDLCRHLFLSFIKKPALTLSIDASSPIN</sequence>
<dbReference type="Pfam" id="PF14513">
    <property type="entry name" value="DAG_kinase_N"/>
    <property type="match status" value="1"/>
</dbReference>
<dbReference type="InterPro" id="IPR038199">
    <property type="entry name" value="DGK_typeI_N_sf"/>
</dbReference>
<feature type="domain" description="Diacylglycerol kinase type I N-terminal" evidence="1">
    <location>
        <begin position="6"/>
        <end position="85"/>
    </location>
</feature>
<dbReference type="Proteomes" id="UP000663828">
    <property type="component" value="Unassembled WGS sequence"/>
</dbReference>
<dbReference type="Gene3D" id="1.10.238.110">
    <property type="entry name" value="Diacylglycerol kinase alpha"/>
    <property type="match status" value="1"/>
</dbReference>
<evidence type="ECO:0000259" key="1">
    <source>
        <dbReference type="Pfam" id="PF14513"/>
    </source>
</evidence>
<evidence type="ECO:0000313" key="3">
    <source>
        <dbReference type="Proteomes" id="UP000663828"/>
    </source>
</evidence>
<dbReference type="AlphaFoldDB" id="A0A814VNJ7"/>
<gene>
    <name evidence="2" type="ORF">XAT740_LOCUS23102</name>
</gene>
<name>A0A814VNJ7_ADIRI</name>
<organism evidence="2 3">
    <name type="scientific">Adineta ricciae</name>
    <name type="common">Rotifer</name>
    <dbReference type="NCBI Taxonomy" id="249248"/>
    <lineage>
        <taxon>Eukaryota</taxon>
        <taxon>Metazoa</taxon>
        <taxon>Spiralia</taxon>
        <taxon>Gnathifera</taxon>
        <taxon>Rotifera</taxon>
        <taxon>Eurotatoria</taxon>
        <taxon>Bdelloidea</taxon>
        <taxon>Adinetida</taxon>
        <taxon>Adinetidae</taxon>
        <taxon>Adineta</taxon>
    </lineage>
</organism>
<dbReference type="EMBL" id="CAJNOR010001732">
    <property type="protein sequence ID" value="CAF1190774.1"/>
    <property type="molecule type" value="Genomic_DNA"/>
</dbReference>
<protein>
    <recommendedName>
        <fullName evidence="1">Diacylglycerol kinase type I N-terminal domain-containing protein</fullName>
    </recommendedName>
</protein>
<accession>A0A814VNJ7</accession>